<feature type="region of interest" description="Disordered" evidence="9">
    <location>
        <begin position="1876"/>
        <end position="1966"/>
    </location>
</feature>
<feature type="region of interest" description="Disordered" evidence="9">
    <location>
        <begin position="1773"/>
        <end position="1797"/>
    </location>
</feature>
<evidence type="ECO:0000256" key="4">
    <source>
        <dbReference type="ARBA" id="ARBA00022801"/>
    </source>
</evidence>
<evidence type="ECO:0000256" key="8">
    <source>
        <dbReference type="ARBA" id="ARBA00023242"/>
    </source>
</evidence>
<accession>A0A8S3YNZ2</accession>
<dbReference type="SUPFAM" id="SSF52540">
    <property type="entry name" value="P-loop containing nucleoside triphosphate hydrolases"/>
    <property type="match status" value="2"/>
</dbReference>
<evidence type="ECO:0000256" key="5">
    <source>
        <dbReference type="ARBA" id="ARBA00022806"/>
    </source>
</evidence>
<comment type="caution">
    <text evidence="12">The sequence shown here is derived from an EMBL/GenBank/DDBJ whole genome shotgun (WGS) entry which is preliminary data.</text>
</comment>
<dbReference type="GO" id="GO:0005524">
    <property type="term" value="F:ATP binding"/>
    <property type="evidence" value="ECO:0007669"/>
    <property type="project" value="UniProtKB-KW"/>
</dbReference>
<evidence type="ECO:0000256" key="6">
    <source>
        <dbReference type="ARBA" id="ARBA00022840"/>
    </source>
</evidence>
<evidence type="ECO:0000259" key="10">
    <source>
        <dbReference type="PROSITE" id="PS51192"/>
    </source>
</evidence>
<proteinExistence type="inferred from homology"/>
<feature type="compositionally biased region" description="Acidic residues" evidence="9">
    <location>
        <begin position="375"/>
        <end position="387"/>
    </location>
</feature>
<keyword evidence="6" id="KW-0067">ATP-binding</keyword>
<feature type="region of interest" description="Disordered" evidence="9">
    <location>
        <begin position="1809"/>
        <end position="1861"/>
    </location>
</feature>
<dbReference type="EMBL" id="CAJHNH020000206">
    <property type="protein sequence ID" value="CAG5116066.1"/>
    <property type="molecule type" value="Genomic_DNA"/>
</dbReference>
<feature type="compositionally biased region" description="Polar residues" evidence="9">
    <location>
        <begin position="1944"/>
        <end position="1955"/>
    </location>
</feature>
<gene>
    <name evidence="12" type="ORF">CUNI_LOCUS1624</name>
</gene>
<dbReference type="InterPro" id="IPR038718">
    <property type="entry name" value="SNF2-like_sf"/>
</dbReference>
<dbReference type="Gene3D" id="3.40.50.10810">
    <property type="entry name" value="Tandem AAA-ATPase domain"/>
    <property type="match status" value="1"/>
</dbReference>
<reference evidence="12" key="1">
    <citation type="submission" date="2021-04" db="EMBL/GenBank/DDBJ databases">
        <authorList>
            <consortium name="Molecular Ecology Group"/>
        </authorList>
    </citation>
    <scope>NUCLEOTIDE SEQUENCE</scope>
</reference>
<dbReference type="InterPro" id="IPR049730">
    <property type="entry name" value="SNF2/RAD54-like_C"/>
</dbReference>
<feature type="region of interest" description="Disordered" evidence="9">
    <location>
        <begin position="1447"/>
        <end position="1467"/>
    </location>
</feature>
<dbReference type="Pfam" id="PF00176">
    <property type="entry name" value="SNF2-rel_dom"/>
    <property type="match status" value="1"/>
</dbReference>
<comment type="subcellular location">
    <subcellularLocation>
        <location evidence="1">Nucleus</location>
    </subcellularLocation>
</comment>
<dbReference type="SMART" id="SM00487">
    <property type="entry name" value="DEXDc"/>
    <property type="match status" value="1"/>
</dbReference>
<dbReference type="PANTHER" id="PTHR45797:SF1">
    <property type="entry name" value="HELICASE ARIP4"/>
    <property type="match status" value="1"/>
</dbReference>
<evidence type="ECO:0000256" key="2">
    <source>
        <dbReference type="ARBA" id="ARBA00007025"/>
    </source>
</evidence>
<dbReference type="PROSITE" id="PS51194">
    <property type="entry name" value="HELICASE_CTER"/>
    <property type="match status" value="1"/>
</dbReference>
<feature type="compositionally biased region" description="Acidic residues" evidence="9">
    <location>
        <begin position="122"/>
        <end position="137"/>
    </location>
</feature>
<feature type="region of interest" description="Disordered" evidence="9">
    <location>
        <begin position="1562"/>
        <end position="1592"/>
    </location>
</feature>
<feature type="region of interest" description="Disordered" evidence="9">
    <location>
        <begin position="317"/>
        <end position="347"/>
    </location>
</feature>
<evidence type="ECO:0000256" key="9">
    <source>
        <dbReference type="SAM" id="MobiDB-lite"/>
    </source>
</evidence>
<dbReference type="InterPro" id="IPR027417">
    <property type="entry name" value="P-loop_NTPase"/>
</dbReference>
<dbReference type="SMART" id="SM00490">
    <property type="entry name" value="HELICc"/>
    <property type="match status" value="1"/>
</dbReference>
<organism evidence="12 13">
    <name type="scientific">Candidula unifasciata</name>
    <dbReference type="NCBI Taxonomy" id="100452"/>
    <lineage>
        <taxon>Eukaryota</taxon>
        <taxon>Metazoa</taxon>
        <taxon>Spiralia</taxon>
        <taxon>Lophotrochozoa</taxon>
        <taxon>Mollusca</taxon>
        <taxon>Gastropoda</taxon>
        <taxon>Heterobranchia</taxon>
        <taxon>Euthyneura</taxon>
        <taxon>Panpulmonata</taxon>
        <taxon>Eupulmonata</taxon>
        <taxon>Stylommatophora</taxon>
        <taxon>Helicina</taxon>
        <taxon>Helicoidea</taxon>
        <taxon>Geomitridae</taxon>
        <taxon>Candidula</taxon>
    </lineage>
</organism>
<feature type="compositionally biased region" description="Polar residues" evidence="9">
    <location>
        <begin position="411"/>
        <end position="422"/>
    </location>
</feature>
<feature type="compositionally biased region" description="Acidic residues" evidence="9">
    <location>
        <begin position="394"/>
        <end position="407"/>
    </location>
</feature>
<dbReference type="InterPro" id="IPR014001">
    <property type="entry name" value="Helicase_ATP-bd"/>
</dbReference>
<evidence type="ECO:0000313" key="12">
    <source>
        <dbReference type="EMBL" id="CAG5116066.1"/>
    </source>
</evidence>
<evidence type="ECO:0000256" key="3">
    <source>
        <dbReference type="ARBA" id="ARBA00022741"/>
    </source>
</evidence>
<feature type="region of interest" description="Disordered" evidence="9">
    <location>
        <begin position="363"/>
        <end position="424"/>
    </location>
</feature>
<dbReference type="InterPro" id="IPR001650">
    <property type="entry name" value="Helicase_C-like"/>
</dbReference>
<evidence type="ECO:0000256" key="1">
    <source>
        <dbReference type="ARBA" id="ARBA00004123"/>
    </source>
</evidence>
<feature type="region of interest" description="Disordered" evidence="9">
    <location>
        <begin position="2071"/>
        <end position="2093"/>
    </location>
</feature>
<keyword evidence="4" id="KW-0378">Hydrolase</keyword>
<name>A0A8S3YNZ2_9EUPU</name>
<feature type="compositionally biased region" description="Acidic residues" evidence="9">
    <location>
        <begin position="153"/>
        <end position="167"/>
    </location>
</feature>
<dbReference type="Pfam" id="PF00271">
    <property type="entry name" value="Helicase_C"/>
    <property type="match status" value="1"/>
</dbReference>
<feature type="compositionally biased region" description="Low complexity" evidence="9">
    <location>
        <begin position="1847"/>
        <end position="1860"/>
    </location>
</feature>
<feature type="compositionally biased region" description="Low complexity" evidence="9">
    <location>
        <begin position="1817"/>
        <end position="1838"/>
    </location>
</feature>
<dbReference type="Proteomes" id="UP000678393">
    <property type="component" value="Unassembled WGS sequence"/>
</dbReference>
<evidence type="ECO:0000313" key="13">
    <source>
        <dbReference type="Proteomes" id="UP000678393"/>
    </source>
</evidence>
<feature type="compositionally biased region" description="Basic and acidic residues" evidence="9">
    <location>
        <begin position="209"/>
        <end position="218"/>
    </location>
</feature>
<feature type="region of interest" description="Disordered" evidence="9">
    <location>
        <begin position="2002"/>
        <end position="2022"/>
    </location>
</feature>
<dbReference type="CDD" id="cd18793">
    <property type="entry name" value="SF2_C_SNF"/>
    <property type="match status" value="1"/>
</dbReference>
<keyword evidence="7" id="KW-0238">DNA-binding</keyword>
<dbReference type="InterPro" id="IPR044574">
    <property type="entry name" value="ARIP4-like"/>
</dbReference>
<dbReference type="PANTHER" id="PTHR45797">
    <property type="entry name" value="RAD54-LIKE"/>
    <property type="match status" value="1"/>
</dbReference>
<feature type="domain" description="Helicase ATP-binding" evidence="10">
    <location>
        <begin position="473"/>
        <end position="690"/>
    </location>
</feature>
<keyword evidence="5" id="KW-0347">Helicase</keyword>
<keyword evidence="13" id="KW-1185">Reference proteome</keyword>
<feature type="region of interest" description="Disordered" evidence="9">
    <location>
        <begin position="1611"/>
        <end position="1638"/>
    </location>
</feature>
<dbReference type="OrthoDB" id="2020972at2759"/>
<feature type="compositionally biased region" description="Basic and acidic residues" evidence="9">
    <location>
        <begin position="140"/>
        <end position="152"/>
    </location>
</feature>
<evidence type="ECO:0008006" key="14">
    <source>
        <dbReference type="Google" id="ProtNLM"/>
    </source>
</evidence>
<feature type="compositionally biased region" description="Gly residues" evidence="9">
    <location>
        <begin position="1451"/>
        <end position="1464"/>
    </location>
</feature>
<feature type="compositionally biased region" description="Low complexity" evidence="9">
    <location>
        <begin position="1906"/>
        <end position="1921"/>
    </location>
</feature>
<feature type="compositionally biased region" description="Polar residues" evidence="9">
    <location>
        <begin position="1787"/>
        <end position="1797"/>
    </location>
</feature>
<evidence type="ECO:0000256" key="7">
    <source>
        <dbReference type="ARBA" id="ARBA00023125"/>
    </source>
</evidence>
<keyword evidence="8" id="KW-0539">Nucleus</keyword>
<dbReference type="Gene3D" id="3.40.50.300">
    <property type="entry name" value="P-loop containing nucleotide triphosphate hydrolases"/>
    <property type="match status" value="1"/>
</dbReference>
<dbReference type="GO" id="GO:0005634">
    <property type="term" value="C:nucleus"/>
    <property type="evidence" value="ECO:0007669"/>
    <property type="project" value="UniProtKB-SubCell"/>
</dbReference>
<feature type="compositionally biased region" description="Polar residues" evidence="9">
    <location>
        <begin position="1876"/>
        <end position="1905"/>
    </location>
</feature>
<evidence type="ECO:0000259" key="11">
    <source>
        <dbReference type="PROSITE" id="PS51194"/>
    </source>
</evidence>
<comment type="similarity">
    <text evidence="2">Belongs to the SNF2/RAD54 helicase family.</text>
</comment>
<feature type="compositionally biased region" description="Polar residues" evidence="9">
    <location>
        <begin position="1562"/>
        <end position="1591"/>
    </location>
</feature>
<dbReference type="GO" id="GO:0004386">
    <property type="term" value="F:helicase activity"/>
    <property type="evidence" value="ECO:0007669"/>
    <property type="project" value="UniProtKB-KW"/>
</dbReference>
<keyword evidence="3" id="KW-0547">Nucleotide-binding</keyword>
<feature type="domain" description="Helicase C-terminal" evidence="11">
    <location>
        <begin position="895"/>
        <end position="1057"/>
    </location>
</feature>
<feature type="region of interest" description="Disordered" evidence="9">
    <location>
        <begin position="119"/>
        <end position="246"/>
    </location>
</feature>
<dbReference type="PROSITE" id="PS51192">
    <property type="entry name" value="HELICASE_ATP_BIND_1"/>
    <property type="match status" value="1"/>
</dbReference>
<dbReference type="InterPro" id="IPR000330">
    <property type="entry name" value="SNF2_N"/>
</dbReference>
<feature type="compositionally biased region" description="Basic residues" evidence="9">
    <location>
        <begin position="198"/>
        <end position="208"/>
    </location>
</feature>
<feature type="compositionally biased region" description="Basic residues" evidence="9">
    <location>
        <begin position="219"/>
        <end position="229"/>
    </location>
</feature>
<dbReference type="GO" id="GO:0016887">
    <property type="term" value="F:ATP hydrolysis activity"/>
    <property type="evidence" value="ECO:0007669"/>
    <property type="project" value="InterPro"/>
</dbReference>
<dbReference type="GO" id="GO:0003677">
    <property type="term" value="F:DNA binding"/>
    <property type="evidence" value="ECO:0007669"/>
    <property type="project" value="UniProtKB-KW"/>
</dbReference>
<protein>
    <recommendedName>
        <fullName evidence="14">Helicase ARIP4</fullName>
    </recommendedName>
</protein>
<sequence>MEDVTELIASGMGSDLVPKAVPSLFEPLESFLEDKRGQPTELNIMESDILALASQVGDELETSGVDESSIAADLSFLEDVETKESGDKDDALAFLVSGGQMEVDAEALDILDENLISKVDNYSEDDEESDSDEEISDAESGSRSESDDTEKTDQDEDNKDDDIEDDGVYGQVSFYDDEAASGNLLNVQSSQKTESKNKVKRKKSKKRLKAEGEGDSKLSKKKQKRKRRKLDGDKDKNGDTVFKSGSGVMRRKNIRSILSGNSLDKEMLSAQNEEFERQKRLMELKKSLLLESAAMGSATESASPVVSALTTNLSAGISTTNEKDSQLKSLLQVAEEEAEKEAERKQADKEMIKIKKEIVPFSPPSDVITLSSDSENSEGLDDDESDDVVMVPSDESDSEEDEDDGPEDINNGGSHINDTLNLPDTDGRVQVNIGHPAEDPDIFLAPQIAQAIKPHQIGGVRFLYDNLIESVERLRTTPGFGCILAHSMGLGKTIQMISLIDVFLRCAGGKRVLCIVPINTLQNWLAEFNYWLPPAERLHPEDDMTQSRTFPLFVINDSMKTTSARAAVVEKWRSSGGALVIGYEMFRLLSSKKAAPSRAKNRSRKAKQEVIDIEEEDKNKSLMIDMHSALVDPGPDLVMCDEGHRIKNSGAAISMALKSIKTRRRVVLTGYPLQNNLMEYWCMVDFVRPNFLGTKTEFSNMFERPIMNGQCVDSTAMDKKLMRHRSYVLHNLLEGFVQRRGHTVLQVNLPPKVEHVLLVRLSPIQRRMYCEFMKSITESGLSSWATNNPLKAFAVGCKLSYRHTYMIVCVCYSVLTQIISVITGIHDCLVLLLSYLTGIHDCLVLLLSYLTDIHDCLVLLLSYLTGIHDCLAEPQMKGYVGGILENSGKFMLMNSLVEECLALGDKVLIFSQSLLTLNKMEEFMCKMKVPRTDINECWQRNKTYFRLDGSTSAQDREKMINHFNDPESKVWAFLLSTKAGCLGINLVAANRVIVVDASWNPCHDCQAICRVYRFGQVKKSYVYRFITDNTLEKRIYDRQISKQGMSDRIVDDMNPENKLTRRQVENLLDFEDEEFPMLDFSNAASKYGHDSVMLNVLKKHGQWLTKHPFTHESLLIDRKELRLSKREKRLAKEGYARDKRMKLTNIRPPAAAFFPPQMGGIPYRMPYNNRYNYAAFQRAPAVRPIASVRPMVVAHSQNREDKAKPFGSQPLRPGVSIHQVITTTDIVLPGTNTGTQAGANGNKIVAGEKIMVIKTPKGVYIRTDDGKMFAVKSKSGSTLEDITRSCISTTSTATTATLSSARGSRDFPGYGTSAASGGKRSQFTIAGNKKGLSFTGSESGHNSRTSAYENFTSLGSLKPQFLKTGTAELRSSPAFSPIPSLQFPLPASGSGKNTSLADLIASDDYIADRNKMISAAQMHARSKMPGTDLPSLATRTPRQLSHIQMSAAASSGGGGGGGGGGGMVGPANHRLRRSVAAEHNSALGMDKKNEVQRFSAKNTLAQNNKHGAAAGAAYSVPMTSNKKQTLSHIETQASHNFNRNLSHNSLRDTQQQISQNYSDVAGTYKSNTETGSSHKFLTSSPPSSEGDTNSLGRDLQADTLTVGRDLVQDSLGMSSQRPHSAGFGQRYRSGEASADLSKNVTEEGSKALQNTGQKFNMANTQRFSPYPSDLFNPYLDSTQGKRPVQKHLSTYLDVNDFLPFSSIPFSQSVPASLNHLEDDMHEASSVYDSSSSNSYQFGSSFTPSIQPNATFPSTNSSNNPSFSYSSNFVDRGSVNSPSFVPQDHGQQDSLPSKIKTTFNLPNSNTLYSMDMPFDDVSSQGQQQKFSTSSSSSTTPTPQEHGLVTMDSSAASPASSPRHASNISDSINHFLAIASSQKNSADNRTSNSTSQGFRSSSYDMQESGPTNDDSNGSNSLGGSSFSMIQTGRFSPAHSRGTDKIRGGISSVTTSSQPQSFRSKREHESSAPYYNSKMSLFNSQSMQRSAGDDYGSSSAYDSNYGTSAQPFSSSTLMSPSEQPRYSQASLSYPRLSPLMSGTSSSPSPALPSDGGSIWPSLSAGVIDRDYNYPPHSSNVGFSTGHNQTLGQFTDSEANL</sequence>